<dbReference type="Proteomes" id="UP001153334">
    <property type="component" value="Unassembled WGS sequence"/>
</dbReference>
<comment type="caution">
    <text evidence="1">The sequence shown here is derived from an EMBL/GenBank/DDBJ whole genome shotgun (WGS) entry which is preliminary data.</text>
</comment>
<protein>
    <submittedName>
        <fullName evidence="1">Uncharacterized protein</fullName>
    </submittedName>
</protein>
<evidence type="ECO:0000313" key="2">
    <source>
        <dbReference type="Proteomes" id="UP001153334"/>
    </source>
</evidence>
<proteinExistence type="predicted"/>
<organism evidence="1 2">
    <name type="scientific">Nemania bipapillata</name>
    <dbReference type="NCBI Taxonomy" id="110536"/>
    <lineage>
        <taxon>Eukaryota</taxon>
        <taxon>Fungi</taxon>
        <taxon>Dikarya</taxon>
        <taxon>Ascomycota</taxon>
        <taxon>Pezizomycotina</taxon>
        <taxon>Sordariomycetes</taxon>
        <taxon>Xylariomycetidae</taxon>
        <taxon>Xylariales</taxon>
        <taxon>Xylariaceae</taxon>
        <taxon>Nemania</taxon>
    </lineage>
</organism>
<evidence type="ECO:0000313" key="1">
    <source>
        <dbReference type="EMBL" id="KAJ8121054.1"/>
    </source>
</evidence>
<keyword evidence="2" id="KW-1185">Reference proteome</keyword>
<sequence>MEPPTKRLRLDPASFSDDDDEENQDELSMTPAQFDALQDPMYQLDKGRARAATRLKSTFEDIFAKYGKDFDEKDGDVINFYTDEVEVDNGHLKSLESRKDDATEESGSSDEEQRILNGKSRSKSKSKSKLGPKSKSLIPSNRVQLTHASRFQSPWNEPPGLGPYRLSSLAFSSSPHGAYPPFDFGVSPNGNATIDPVWRTPDLPVQLPNYQYTSLAGLGGNPFGSVGNQPHHLAKRLVSAKSFLLRPASTTSKVHDDNAEDEEDDILLNRDKQFKTLVLVSNLHFMGSA</sequence>
<reference evidence="1" key="1">
    <citation type="submission" date="2022-11" db="EMBL/GenBank/DDBJ databases">
        <title>Genome Sequence of Nemania bipapillata.</title>
        <authorList>
            <person name="Buettner E."/>
        </authorList>
    </citation>
    <scope>NUCLEOTIDE SEQUENCE</scope>
    <source>
        <strain evidence="1">CP14</strain>
    </source>
</reference>
<gene>
    <name evidence="1" type="ORF">ONZ43_g2403</name>
</gene>
<name>A0ACC2J0U0_9PEZI</name>
<accession>A0ACC2J0U0</accession>
<dbReference type="EMBL" id="JAPESX010000489">
    <property type="protein sequence ID" value="KAJ8121054.1"/>
    <property type="molecule type" value="Genomic_DNA"/>
</dbReference>